<dbReference type="InterPro" id="IPR010657">
    <property type="entry name" value="ImpA_N"/>
</dbReference>
<evidence type="ECO:0000313" key="4">
    <source>
        <dbReference type="EMBL" id="SBV52694.1"/>
    </source>
</evidence>
<dbReference type="AlphaFoldDB" id="A0A1C3NQU1"/>
<dbReference type="Pfam" id="PF06812">
    <property type="entry name" value="ImpA_N"/>
    <property type="match status" value="1"/>
</dbReference>
<name>A0A1C3NQU1_9XANT</name>
<sequence length="360" mass="39391">MLDLDALLAPISDHQPAGEDLSFSIEFDRIQEARRSDDPTLDQGAWQTDIKYADWSSVARQCGDLLQTRTKDLRLAGWMTEATTQIDGFSGLALGYRLIAGLCDRYWDEVHPLVVDGDHEERIGNLSWLLTNSLHWLRAVPIASGPQGRFGLNDFEAAHTRSANAGSGDDEGQPSLDLLEAARRDTPHDVYRQLVDALLDCAEALQSLQAAVDDRLGIDGPSFSAVREQVEHLQRTVARFARDAGLLLDGEADAGQHDMPGIGFVGPAADKDAPSAPSATSAPPGPGGAPTTRKEALAQLRQVAEFFRRTEPHSPVAYLAEKAARWGEMPLHVWLKRVIKDGSVLNQMEEMLDVNQSLEQ</sequence>
<dbReference type="PANTHER" id="PTHR37951">
    <property type="entry name" value="CYTOPLASMIC PROTEIN-RELATED"/>
    <property type="match status" value="1"/>
</dbReference>
<reference evidence="4 5" key="1">
    <citation type="submission" date="2016-06" db="EMBL/GenBank/DDBJ databases">
        <authorList>
            <person name="Kjaerup R.B."/>
            <person name="Dalgaard T.S."/>
            <person name="Juul-Madsen H.R."/>
        </authorList>
    </citation>
    <scope>NUCLEOTIDE SEQUENCE [LARGE SCALE GENOMIC DNA]</scope>
    <source>
        <strain evidence="4">LMG947</strain>
    </source>
</reference>
<proteinExistence type="predicted"/>
<evidence type="ECO:0000313" key="6">
    <source>
        <dbReference type="Proteomes" id="UP000239710"/>
    </source>
</evidence>
<dbReference type="InterPro" id="IPR017740">
    <property type="entry name" value="TssA-like"/>
</dbReference>
<evidence type="ECO:0000313" key="5">
    <source>
        <dbReference type="Proteomes" id="UP000092503"/>
    </source>
</evidence>
<evidence type="ECO:0000259" key="2">
    <source>
        <dbReference type="Pfam" id="PF06812"/>
    </source>
</evidence>
<feature type="domain" description="ImpA N-terminal" evidence="2">
    <location>
        <begin position="8"/>
        <end position="130"/>
    </location>
</feature>
<dbReference type="STRING" id="56449.XBLMG947_3491"/>
<keyword evidence="6" id="KW-1185">Reference proteome</keyword>
<feature type="region of interest" description="Disordered" evidence="1">
    <location>
        <begin position="258"/>
        <end position="293"/>
    </location>
</feature>
<dbReference type="Proteomes" id="UP000239710">
    <property type="component" value="Unassembled WGS sequence"/>
</dbReference>
<protein>
    <submittedName>
        <fullName evidence="3">Type VI secretion protein</fullName>
    </submittedName>
</protein>
<dbReference type="OrthoDB" id="9771118at2"/>
<dbReference type="NCBIfam" id="TIGR03363">
    <property type="entry name" value="VI_chp_8"/>
    <property type="match status" value="1"/>
</dbReference>
<reference evidence="3 6" key="2">
    <citation type="submission" date="2016-08" db="EMBL/GenBank/DDBJ databases">
        <title>Evolution of the type three secretion system and type three effector repertoires in Xanthomonas.</title>
        <authorList>
            <person name="Merda D."/>
            <person name="Briand M."/>
            <person name="Bosis E."/>
            <person name="Rousseau C."/>
            <person name="Portier P."/>
            <person name="Jacques M.-A."/>
            <person name="Fischer-Le Saux M."/>
        </authorList>
    </citation>
    <scope>NUCLEOTIDE SEQUENCE [LARGE SCALE GENOMIC DNA]</scope>
    <source>
        <strain evidence="3 6">CFBP1976</strain>
    </source>
</reference>
<dbReference type="EMBL" id="MDCE01000030">
    <property type="protein sequence ID" value="PPV05367.1"/>
    <property type="molecule type" value="Genomic_DNA"/>
</dbReference>
<evidence type="ECO:0000256" key="1">
    <source>
        <dbReference type="SAM" id="MobiDB-lite"/>
    </source>
</evidence>
<dbReference type="Proteomes" id="UP000092503">
    <property type="component" value="Unassembled WGS sequence"/>
</dbReference>
<accession>A0A1C3NQU1</accession>
<dbReference type="PANTHER" id="PTHR37951:SF1">
    <property type="entry name" value="TYPE VI SECRETION SYSTEM COMPONENT TSSA1"/>
    <property type="match status" value="1"/>
</dbReference>
<evidence type="ECO:0000313" key="3">
    <source>
        <dbReference type="EMBL" id="PPV05367.1"/>
    </source>
</evidence>
<gene>
    <name evidence="4" type="ORF">XBLMG947_3491</name>
    <name evidence="3" type="ORF">XbrCFBP1976_17245</name>
</gene>
<dbReference type="RefSeq" id="WP_065469870.1">
    <property type="nucleotide sequence ID" value="NZ_FLTX01000060.1"/>
</dbReference>
<dbReference type="EMBL" id="FLTX01000060">
    <property type="protein sequence ID" value="SBV52694.1"/>
    <property type="molecule type" value="Genomic_DNA"/>
</dbReference>
<organism evidence="4 5">
    <name type="scientific">Xanthomonas bromi</name>
    <dbReference type="NCBI Taxonomy" id="56449"/>
    <lineage>
        <taxon>Bacteria</taxon>
        <taxon>Pseudomonadati</taxon>
        <taxon>Pseudomonadota</taxon>
        <taxon>Gammaproteobacteria</taxon>
        <taxon>Lysobacterales</taxon>
        <taxon>Lysobacteraceae</taxon>
        <taxon>Xanthomonas</taxon>
    </lineage>
</organism>